<dbReference type="EMBL" id="JBHRSS010000006">
    <property type="protein sequence ID" value="MFC3104872.1"/>
    <property type="molecule type" value="Genomic_DNA"/>
</dbReference>
<dbReference type="Gene3D" id="3.40.50.720">
    <property type="entry name" value="NAD(P)-binding Rossmann-like Domain"/>
    <property type="match status" value="1"/>
</dbReference>
<accession>A0ABV7EQ37</accession>
<keyword evidence="3" id="KW-0808">Transferase</keyword>
<evidence type="ECO:0000313" key="9">
    <source>
        <dbReference type="EMBL" id="MFC3104872.1"/>
    </source>
</evidence>
<dbReference type="InterPro" id="IPR017475">
    <property type="entry name" value="EPS_sugar_tfrase"/>
</dbReference>
<proteinExistence type="inferred from homology"/>
<gene>
    <name evidence="9" type="ORF">ACFOSU_13400</name>
</gene>
<evidence type="ECO:0000256" key="7">
    <source>
        <dbReference type="SAM" id="Phobius"/>
    </source>
</evidence>
<dbReference type="PANTHER" id="PTHR30576">
    <property type="entry name" value="COLANIC BIOSYNTHESIS UDP-GLUCOSE LIPID CARRIER TRANSFERASE"/>
    <property type="match status" value="1"/>
</dbReference>
<evidence type="ECO:0000256" key="1">
    <source>
        <dbReference type="ARBA" id="ARBA00004141"/>
    </source>
</evidence>
<keyword evidence="6 7" id="KW-0472">Membrane</keyword>
<feature type="transmembrane region" description="Helical" evidence="7">
    <location>
        <begin position="51"/>
        <end position="72"/>
    </location>
</feature>
<comment type="subcellular location">
    <subcellularLocation>
        <location evidence="1">Membrane</location>
        <topology evidence="1">Multi-pass membrane protein</topology>
    </subcellularLocation>
</comment>
<dbReference type="NCBIfam" id="TIGR03013">
    <property type="entry name" value="EpsB_2"/>
    <property type="match status" value="1"/>
</dbReference>
<comment type="similarity">
    <text evidence="2">Belongs to the bacterial sugar transferase family.</text>
</comment>
<feature type="transmembrane region" description="Helical" evidence="7">
    <location>
        <begin position="15"/>
        <end position="39"/>
    </location>
</feature>
<feature type="transmembrane region" description="Helical" evidence="7">
    <location>
        <begin position="84"/>
        <end position="106"/>
    </location>
</feature>
<dbReference type="NCBIfam" id="TIGR03025">
    <property type="entry name" value="EPS_sugtrans"/>
    <property type="match status" value="1"/>
</dbReference>
<evidence type="ECO:0000256" key="2">
    <source>
        <dbReference type="ARBA" id="ARBA00006464"/>
    </source>
</evidence>
<evidence type="ECO:0000256" key="3">
    <source>
        <dbReference type="ARBA" id="ARBA00022679"/>
    </source>
</evidence>
<dbReference type="Proteomes" id="UP001595462">
    <property type="component" value="Unassembled WGS sequence"/>
</dbReference>
<keyword evidence="5 7" id="KW-1133">Transmembrane helix</keyword>
<name>A0ABV7EQ37_9GAMM</name>
<dbReference type="Pfam" id="PF13727">
    <property type="entry name" value="CoA_binding_3"/>
    <property type="match status" value="1"/>
</dbReference>
<keyword evidence="4 7" id="KW-0812">Transmembrane</keyword>
<evidence type="ECO:0000256" key="6">
    <source>
        <dbReference type="ARBA" id="ARBA00023136"/>
    </source>
</evidence>
<evidence type="ECO:0000256" key="4">
    <source>
        <dbReference type="ARBA" id="ARBA00022692"/>
    </source>
</evidence>
<comment type="caution">
    <text evidence="9">The sequence shown here is derived from an EMBL/GenBank/DDBJ whole genome shotgun (WGS) entry which is preliminary data.</text>
</comment>
<dbReference type="RefSeq" id="WP_380690429.1">
    <property type="nucleotide sequence ID" value="NZ_JBHRSS010000006.1"/>
</dbReference>
<reference evidence="10" key="1">
    <citation type="journal article" date="2019" name="Int. J. Syst. Evol. Microbiol.">
        <title>The Global Catalogue of Microorganisms (GCM) 10K type strain sequencing project: providing services to taxonomists for standard genome sequencing and annotation.</title>
        <authorList>
            <consortium name="The Broad Institute Genomics Platform"/>
            <consortium name="The Broad Institute Genome Sequencing Center for Infectious Disease"/>
            <person name="Wu L."/>
            <person name="Ma J."/>
        </authorList>
    </citation>
    <scope>NUCLEOTIDE SEQUENCE [LARGE SCALE GENOMIC DNA]</scope>
    <source>
        <strain evidence="10">KCTC 52640</strain>
    </source>
</reference>
<dbReference type="InterPro" id="IPR003362">
    <property type="entry name" value="Bact_transf"/>
</dbReference>
<dbReference type="InterPro" id="IPR017464">
    <property type="entry name" value="Sugar_tfrase_EpsB_2"/>
</dbReference>
<dbReference type="PANTHER" id="PTHR30576:SF0">
    <property type="entry name" value="UNDECAPRENYL-PHOSPHATE N-ACETYLGALACTOSAMINYL 1-PHOSPHATE TRANSFERASE-RELATED"/>
    <property type="match status" value="1"/>
</dbReference>
<protein>
    <submittedName>
        <fullName evidence="9">TIGR03013 family XrtA/PEP-CTERM system glycosyltransferase</fullName>
    </submittedName>
</protein>
<dbReference type="Pfam" id="PF02397">
    <property type="entry name" value="Bac_transf"/>
    <property type="match status" value="1"/>
</dbReference>
<keyword evidence="10" id="KW-1185">Reference proteome</keyword>
<feature type="transmembrane region" description="Helical" evidence="7">
    <location>
        <begin position="118"/>
        <end position="138"/>
    </location>
</feature>
<evidence type="ECO:0000259" key="8">
    <source>
        <dbReference type="Pfam" id="PF02397"/>
    </source>
</evidence>
<sequence length="468" mass="53344">MNTLRVFNHYIHVKFLMLGAVQFVFLVFSVYWAALLRFIGQTVPLTDDFLFLLPKAVIFAATIILCLSAMGLYRPQRQNREVPLLVRVVAGFVLAWLTLSIAFYVIPGLYLGRGVLALATLLALIVVLVLQLAFYLAVDQRQTPWRVLFYGAGANAASILAYMRRRSDQTLFSLVGCVEAEGETSEVDSDLIRKLDGSLLSYVRKHRIDEIVVAMDDRRHNFPADQLIDCRIAGVNVIDTLTFYERQTGKVKTDLLSPSWIIFSYGFRRNFMQESAKRTLDVVVSALMLLVFSPFMIATALAIMMEDGFRQPVFFSQRRVGRQGRDFMIYKFRSMRTDAEASGVPQWATEEDPRVTRVGHYIRKYRLDELPQIINVLRGDMSLVGPRPERPEFVAQLSKSLPYYEVRECVKPGITGWAQLGYPYGASEDDAKGKLQLDLYYVKNRSLFLDLIILIGTCEVIMFRKGSR</sequence>
<evidence type="ECO:0000313" key="10">
    <source>
        <dbReference type="Proteomes" id="UP001595462"/>
    </source>
</evidence>
<feature type="domain" description="Bacterial sugar transferase" evidence="8">
    <location>
        <begin position="277"/>
        <end position="462"/>
    </location>
</feature>
<organism evidence="9 10">
    <name type="scientific">Salinisphaera aquimarina</name>
    <dbReference type="NCBI Taxonomy" id="2094031"/>
    <lineage>
        <taxon>Bacteria</taxon>
        <taxon>Pseudomonadati</taxon>
        <taxon>Pseudomonadota</taxon>
        <taxon>Gammaproteobacteria</taxon>
        <taxon>Salinisphaerales</taxon>
        <taxon>Salinisphaeraceae</taxon>
        <taxon>Salinisphaera</taxon>
    </lineage>
</organism>
<evidence type="ECO:0000256" key="5">
    <source>
        <dbReference type="ARBA" id="ARBA00022989"/>
    </source>
</evidence>
<feature type="transmembrane region" description="Helical" evidence="7">
    <location>
        <begin position="282"/>
        <end position="305"/>
    </location>
</feature>